<evidence type="ECO:0000313" key="2">
    <source>
        <dbReference type="Proteomes" id="UP000245533"/>
    </source>
</evidence>
<protein>
    <submittedName>
        <fullName evidence="1">Uncharacterized protein</fullName>
    </submittedName>
</protein>
<sequence>MEVIVEKRAFLFSVVLIFSSIFCIQRASAQSFQGQYMHIDYIDQFSDDTEEFRQKVSEVVKPVQQARKDQGIITDWYLYRVEYPGTHQSQYNYVSITISEQISAFEDITDGVAAEFEDRNSQQLVEEFEGVFTPNHSELWRIRNSVMQDENSRPSRYMVKNYMNVGQGYEFEYQMMEDETARPLHQRRMENDVMKGWELNAMILPGGLEYGYNFSTIDYYDHLEHVEFGFTEELILQTHPDTDINEFFENINRSRDLVRREVWELVDSLD</sequence>
<dbReference type="AlphaFoldDB" id="A0A316TV12"/>
<evidence type="ECO:0000313" key="1">
    <source>
        <dbReference type="EMBL" id="PWN07591.1"/>
    </source>
</evidence>
<reference evidence="1 2" key="1">
    <citation type="submission" date="2018-05" db="EMBL/GenBank/DDBJ databases">
        <title>Rhodohalobacter halophilus gen. nov., sp. nov., a moderately halophilic member of the family Balneolaceae.</title>
        <authorList>
            <person name="Liu Z.-W."/>
        </authorList>
    </citation>
    <scope>NUCLEOTIDE SEQUENCE [LARGE SCALE GENOMIC DNA]</scope>
    <source>
        <strain evidence="1 2">8A47</strain>
    </source>
</reference>
<proteinExistence type="predicted"/>
<accession>A0A316TV12</accession>
<name>A0A316TV12_9BACT</name>
<comment type="caution">
    <text evidence="1">The sequence shown here is derived from an EMBL/GenBank/DDBJ whole genome shotgun (WGS) entry which is preliminary data.</text>
</comment>
<dbReference type="Proteomes" id="UP000245533">
    <property type="component" value="Unassembled WGS sequence"/>
</dbReference>
<gene>
    <name evidence="1" type="ORF">DDZ15_04865</name>
</gene>
<organism evidence="1 2">
    <name type="scientific">Rhodohalobacter mucosus</name>
    <dbReference type="NCBI Taxonomy" id="2079485"/>
    <lineage>
        <taxon>Bacteria</taxon>
        <taxon>Pseudomonadati</taxon>
        <taxon>Balneolota</taxon>
        <taxon>Balneolia</taxon>
        <taxon>Balneolales</taxon>
        <taxon>Balneolaceae</taxon>
        <taxon>Rhodohalobacter</taxon>
    </lineage>
</organism>
<keyword evidence="2" id="KW-1185">Reference proteome</keyword>
<dbReference type="EMBL" id="QGGB01000003">
    <property type="protein sequence ID" value="PWN07591.1"/>
    <property type="molecule type" value="Genomic_DNA"/>
</dbReference>